<reference evidence="1 2" key="1">
    <citation type="submission" date="2020-10" db="EMBL/GenBank/DDBJ databases">
        <title>Plant Genome Project.</title>
        <authorList>
            <person name="Zhang R.-G."/>
        </authorList>
    </citation>
    <scope>NUCLEOTIDE SEQUENCE [LARGE SCALE GENOMIC DNA]</scope>
    <source>
        <strain evidence="1">FAFU-HL-1</strain>
        <tissue evidence="1">Leaf</tissue>
    </source>
</reference>
<comment type="caution">
    <text evidence="1">The sequence shown here is derived from an EMBL/GenBank/DDBJ whole genome shotgun (WGS) entry which is preliminary data.</text>
</comment>
<protein>
    <submittedName>
        <fullName evidence="1">Uncharacterized protein</fullName>
    </submittedName>
</protein>
<accession>A0A835MLI2</accession>
<proteinExistence type="predicted"/>
<name>A0A835MLI2_9ROSI</name>
<gene>
    <name evidence="1" type="ORF">SADUNF_Sadunf16G0114700</name>
</gene>
<dbReference type="EMBL" id="JADGMS010000016">
    <property type="protein sequence ID" value="KAF9665361.1"/>
    <property type="molecule type" value="Genomic_DNA"/>
</dbReference>
<evidence type="ECO:0000313" key="2">
    <source>
        <dbReference type="Proteomes" id="UP000657918"/>
    </source>
</evidence>
<keyword evidence="2" id="KW-1185">Reference proteome</keyword>
<evidence type="ECO:0000313" key="1">
    <source>
        <dbReference type="EMBL" id="KAF9665361.1"/>
    </source>
</evidence>
<dbReference type="AlphaFoldDB" id="A0A835MLI2"/>
<dbReference type="Proteomes" id="UP000657918">
    <property type="component" value="Chromosome 16"/>
</dbReference>
<organism evidence="1 2">
    <name type="scientific">Salix dunnii</name>
    <dbReference type="NCBI Taxonomy" id="1413687"/>
    <lineage>
        <taxon>Eukaryota</taxon>
        <taxon>Viridiplantae</taxon>
        <taxon>Streptophyta</taxon>
        <taxon>Embryophyta</taxon>
        <taxon>Tracheophyta</taxon>
        <taxon>Spermatophyta</taxon>
        <taxon>Magnoliopsida</taxon>
        <taxon>eudicotyledons</taxon>
        <taxon>Gunneridae</taxon>
        <taxon>Pentapetalae</taxon>
        <taxon>rosids</taxon>
        <taxon>fabids</taxon>
        <taxon>Malpighiales</taxon>
        <taxon>Salicaceae</taxon>
        <taxon>Saliceae</taxon>
        <taxon>Salix</taxon>
    </lineage>
</organism>
<sequence length="97" mass="10735">MARQNPTARSNQARLYQVSTANRAALLLVPCLAQASGSLLWLDFLVSANEMARTFEWMGALPKSRENSKRYGMVFGNGDMLRKNAISVSLSLRGLIM</sequence>